<dbReference type="InterPro" id="IPR011650">
    <property type="entry name" value="Peptidase_M20_dimer"/>
</dbReference>
<feature type="domain" description="Peptidase M20 dimerisation" evidence="4">
    <location>
        <begin position="233"/>
        <end position="384"/>
    </location>
</feature>
<dbReference type="Pfam" id="PF01546">
    <property type="entry name" value="Peptidase_M20"/>
    <property type="match status" value="1"/>
</dbReference>
<keyword evidence="1" id="KW-0645">Protease</keyword>
<dbReference type="InterPro" id="IPR002933">
    <property type="entry name" value="Peptidase_M20"/>
</dbReference>
<evidence type="ECO:0000313" key="6">
    <source>
        <dbReference type="Proteomes" id="UP001198402"/>
    </source>
</evidence>
<evidence type="ECO:0000259" key="4">
    <source>
        <dbReference type="Pfam" id="PF07687"/>
    </source>
</evidence>
<keyword evidence="3" id="KW-0378">Hydrolase</keyword>
<reference evidence="6" key="1">
    <citation type="submission" date="2023-07" db="EMBL/GenBank/DDBJ databases">
        <authorList>
            <person name="Yue Y."/>
        </authorList>
    </citation>
    <scope>NUCLEOTIDE SEQUENCE [LARGE SCALE GENOMIC DNA]</scope>
    <source>
        <strain evidence="6">2Y89</strain>
    </source>
</reference>
<proteinExistence type="predicted"/>
<gene>
    <name evidence="5" type="ORF">LBV24_01145</name>
</gene>
<evidence type="ECO:0000256" key="2">
    <source>
        <dbReference type="ARBA" id="ARBA00022723"/>
    </source>
</evidence>
<dbReference type="Proteomes" id="UP001198402">
    <property type="component" value="Unassembled WGS sequence"/>
</dbReference>
<keyword evidence="2" id="KW-0479">Metal-binding</keyword>
<organism evidence="5 6">
    <name type="scientific">Winogradskyella vincentii</name>
    <dbReference type="NCBI Taxonomy" id="2877122"/>
    <lineage>
        <taxon>Bacteria</taxon>
        <taxon>Pseudomonadati</taxon>
        <taxon>Bacteroidota</taxon>
        <taxon>Flavobacteriia</taxon>
        <taxon>Flavobacteriales</taxon>
        <taxon>Flavobacteriaceae</taxon>
        <taxon>Winogradskyella</taxon>
    </lineage>
</organism>
<dbReference type="Gene3D" id="3.40.630.10">
    <property type="entry name" value="Zn peptidases"/>
    <property type="match status" value="1"/>
</dbReference>
<sequence>MKFKFLLFVPLFIINFCLNSQTNWDELIDEHLKEIIKEHKDFVSIPNLPENKNLMLKNINWVGDNYKTLGFKVSLLESSSLPLLLLEKEYNPEFSTVLFYFHIDGQPVDANNWDQEDPFIPVLKSRDEKGKWKTLNWDAINQNIDNEWRIFARAAADDKAPIVMLLNALKFLNTEGITPKFNIKIVFDPEEEYGSNAFLSTIDTYKERYDADAMIIMDGPAHESNKPTLTFGCRGIATCTITTYGAKLPQHSGHYGNYVPNPVFSLSSILSSMKDETGKVLIKDFYSGIYFSSEEQQILNNVPDDTKVLNNRLGIKQPEKVGNNYQEALQYPSLNVRQIETSWKGNKPKTVIPEIAMANIDVRLVVETDGKAQLDKVKAHIENLGYTVLDRDPTDEERLKYSKIVKFTRSNGVNAFRTNLNSKLGTTLRENLTKIFGEVPISIRTMGGTVPIISAVKTLDVPAIIVPTVNMDNNQHSPNENIRIGNIREGIKTCIAILQSKI</sequence>
<evidence type="ECO:0000256" key="3">
    <source>
        <dbReference type="ARBA" id="ARBA00022801"/>
    </source>
</evidence>
<evidence type="ECO:0000256" key="1">
    <source>
        <dbReference type="ARBA" id="ARBA00022670"/>
    </source>
</evidence>
<name>A0ABS7XVX5_9FLAO</name>
<protein>
    <submittedName>
        <fullName evidence="5">M20/M25/M40 family metallo-hydrolase</fullName>
    </submittedName>
</protein>
<dbReference type="Gene3D" id="3.30.70.360">
    <property type="match status" value="1"/>
</dbReference>
<evidence type="ECO:0000313" key="5">
    <source>
        <dbReference type="EMBL" id="MCA0151801.1"/>
    </source>
</evidence>
<dbReference type="EMBL" id="JAIUJS010000001">
    <property type="protein sequence ID" value="MCA0151801.1"/>
    <property type="molecule type" value="Genomic_DNA"/>
</dbReference>
<dbReference type="InterPro" id="IPR051458">
    <property type="entry name" value="Cyt/Met_Dipeptidase"/>
</dbReference>
<comment type="caution">
    <text evidence="5">The sequence shown here is derived from an EMBL/GenBank/DDBJ whole genome shotgun (WGS) entry which is preliminary data.</text>
</comment>
<dbReference type="PANTHER" id="PTHR43270">
    <property type="entry name" value="BETA-ALA-HIS DIPEPTIDASE"/>
    <property type="match status" value="1"/>
</dbReference>
<dbReference type="RefSeq" id="WP_224476771.1">
    <property type="nucleotide sequence ID" value="NZ_JAIUJS010000001.1"/>
</dbReference>
<dbReference type="Pfam" id="PF07687">
    <property type="entry name" value="M20_dimer"/>
    <property type="match status" value="1"/>
</dbReference>
<keyword evidence="6" id="KW-1185">Reference proteome</keyword>
<dbReference type="SUPFAM" id="SSF53187">
    <property type="entry name" value="Zn-dependent exopeptidases"/>
    <property type="match status" value="1"/>
</dbReference>
<dbReference type="PANTHER" id="PTHR43270:SF8">
    <property type="entry name" value="DI- AND TRIPEPTIDASE DUG2-RELATED"/>
    <property type="match status" value="1"/>
</dbReference>
<accession>A0ABS7XVX5</accession>